<evidence type="ECO:0000313" key="1">
    <source>
        <dbReference type="EMBL" id="KAJ3527907.1"/>
    </source>
</evidence>
<keyword evidence="2" id="KW-1185">Reference proteome</keyword>
<organism evidence="1 2">
    <name type="scientific">Phlebia brevispora</name>
    <dbReference type="NCBI Taxonomy" id="194682"/>
    <lineage>
        <taxon>Eukaryota</taxon>
        <taxon>Fungi</taxon>
        <taxon>Dikarya</taxon>
        <taxon>Basidiomycota</taxon>
        <taxon>Agaricomycotina</taxon>
        <taxon>Agaricomycetes</taxon>
        <taxon>Polyporales</taxon>
        <taxon>Meruliaceae</taxon>
        <taxon>Phlebia</taxon>
    </lineage>
</organism>
<proteinExistence type="predicted"/>
<comment type="caution">
    <text evidence="1">The sequence shown here is derived from an EMBL/GenBank/DDBJ whole genome shotgun (WGS) entry which is preliminary data.</text>
</comment>
<accession>A0ACC1RY85</accession>
<protein>
    <submittedName>
        <fullName evidence="1">Uncharacterized protein</fullName>
    </submittedName>
</protein>
<evidence type="ECO:0000313" key="2">
    <source>
        <dbReference type="Proteomes" id="UP001148662"/>
    </source>
</evidence>
<dbReference type="EMBL" id="JANHOG010002055">
    <property type="protein sequence ID" value="KAJ3527907.1"/>
    <property type="molecule type" value="Genomic_DNA"/>
</dbReference>
<reference evidence="1" key="1">
    <citation type="submission" date="2022-07" db="EMBL/GenBank/DDBJ databases">
        <title>Genome Sequence of Phlebia brevispora.</title>
        <authorList>
            <person name="Buettner E."/>
        </authorList>
    </citation>
    <scope>NUCLEOTIDE SEQUENCE</scope>
    <source>
        <strain evidence="1">MPL23</strain>
    </source>
</reference>
<name>A0ACC1RY85_9APHY</name>
<dbReference type="Proteomes" id="UP001148662">
    <property type="component" value="Unassembled WGS sequence"/>
</dbReference>
<gene>
    <name evidence="1" type="ORF">NM688_g8062</name>
</gene>
<sequence length="591" mass="66939">MTAEPLADPKLLAEYLKTEGNTFHTSGRYKEAYQKYSDAIAHDGENAVLYANRAASSLALKEYLNAASDAQKAVTINADYAKAWARLGTATQVLSLFDLSINAWESALKCLPEDATKCTPMEARLKEQCCDGLKTAKRDKKKISEDLEDGRNFVAVSMTNASSLPWQRALSMANEMRNSSGWVILNAYRVRIRLRVAEKGGPNMHQEFSRGVEAMKATKVMADGRIEGRATAIVDISNGILRDPRVFHADSPDWFERFDIQLRAEADCYGAWVSCGSDEVIKKSLELQRNEGWQAVRRALSLTVRALIMRAFIVWGSMEEHVPALEYYKSAITILEWGLHTWANVPNSERGAIFTDTFVRGVRRLYIEVYLAVPFPLLRLWRPHGMIRLTRLMCVLGQACKKLGPDSEYSLDILEDLAQKMLDETQAHMPSGREDWMQDAGFFLSFFVYPTADAHATLGFVNMQRAMRSKDDVELALDYFAESAEYYMKAGMAYPEDDEKRIFYLRIAFEARWHRGDSLSDVLPMCQLVRETDPKVAKIWEYSALSPTRQAYVRGLRQFELEAYARILQGSYTLDTPSTVSARLQPAIALY</sequence>